<protein>
    <submittedName>
        <fullName evidence="1">DJ-1/PfpI family protein</fullName>
    </submittedName>
</protein>
<dbReference type="EMBL" id="CP012117">
    <property type="protein sequence ID" value="ANP26677.1"/>
    <property type="molecule type" value="Genomic_DNA"/>
</dbReference>
<sequence>MVTATGVSAGFDMALLFVGRLASPERARQVQDGIEYHPAPPIWPTPLNH</sequence>
<dbReference type="Gene3D" id="3.40.50.880">
    <property type="match status" value="1"/>
</dbReference>
<reference evidence="1 2" key="1">
    <citation type="submission" date="2015-06" db="EMBL/GenBank/DDBJ databases">
        <title>Investigation of pathophysiology for high-risk pregnancy and development of treatment modality based on it.</title>
        <authorList>
            <person name="Kim B.-C."/>
            <person name="Lim S."/>
        </authorList>
    </citation>
    <scope>NUCLEOTIDE SEQUENCE [LARGE SCALE GENOMIC DNA]</scope>
    <source>
        <strain evidence="1 2">AD1-86</strain>
    </source>
</reference>
<accession>A0A1B0ZFF2</accession>
<gene>
    <name evidence="1" type="ORF">DAD186_01180</name>
</gene>
<dbReference type="InterPro" id="IPR029062">
    <property type="entry name" value="Class_I_gatase-like"/>
</dbReference>
<organism evidence="1 2">
    <name type="scientific">Dermabacter vaginalis</name>
    <dbReference type="NCBI Taxonomy" id="1630135"/>
    <lineage>
        <taxon>Bacteria</taxon>
        <taxon>Bacillati</taxon>
        <taxon>Actinomycetota</taxon>
        <taxon>Actinomycetes</taxon>
        <taxon>Micrococcales</taxon>
        <taxon>Dermabacteraceae</taxon>
        <taxon>Dermabacter</taxon>
    </lineage>
</organism>
<dbReference type="STRING" id="1630135.DAD186_01180"/>
<dbReference type="AlphaFoldDB" id="A0A1B0ZFF2"/>
<name>A0A1B0ZFF2_9MICO</name>
<proteinExistence type="predicted"/>
<evidence type="ECO:0000313" key="2">
    <source>
        <dbReference type="Proteomes" id="UP000092596"/>
    </source>
</evidence>
<dbReference type="KEGG" id="dva:DAD186_01180"/>
<evidence type="ECO:0000313" key="1">
    <source>
        <dbReference type="EMBL" id="ANP26677.1"/>
    </source>
</evidence>
<dbReference type="Proteomes" id="UP000092596">
    <property type="component" value="Chromosome"/>
</dbReference>
<dbReference type="SUPFAM" id="SSF52317">
    <property type="entry name" value="Class I glutamine amidotransferase-like"/>
    <property type="match status" value="1"/>
</dbReference>